<name>A0AAW1V993_9CUCU</name>
<comment type="caution">
    <text evidence="1">The sequence shown here is derived from an EMBL/GenBank/DDBJ whole genome shotgun (WGS) entry which is preliminary data.</text>
</comment>
<dbReference type="EMBL" id="JARQZJ010000122">
    <property type="protein sequence ID" value="KAK9889297.1"/>
    <property type="molecule type" value="Genomic_DNA"/>
</dbReference>
<sequence>MKSVLRIKYYIAPVGIFQRIPRVINVRIQEHINALNRNVLVSAVLQHQHEIESENFRQISISECSRKDITHEVAKWILTTILVRIEMVSLIIQFENEPRPIGENHTQSLEK</sequence>
<proteinExistence type="predicted"/>
<organism evidence="1 2">
    <name type="scientific">Henosepilachna vigintioctopunctata</name>
    <dbReference type="NCBI Taxonomy" id="420089"/>
    <lineage>
        <taxon>Eukaryota</taxon>
        <taxon>Metazoa</taxon>
        <taxon>Ecdysozoa</taxon>
        <taxon>Arthropoda</taxon>
        <taxon>Hexapoda</taxon>
        <taxon>Insecta</taxon>
        <taxon>Pterygota</taxon>
        <taxon>Neoptera</taxon>
        <taxon>Endopterygota</taxon>
        <taxon>Coleoptera</taxon>
        <taxon>Polyphaga</taxon>
        <taxon>Cucujiformia</taxon>
        <taxon>Coccinelloidea</taxon>
        <taxon>Coccinellidae</taxon>
        <taxon>Epilachninae</taxon>
        <taxon>Epilachnini</taxon>
        <taxon>Henosepilachna</taxon>
    </lineage>
</organism>
<evidence type="ECO:0000313" key="1">
    <source>
        <dbReference type="EMBL" id="KAK9889297.1"/>
    </source>
</evidence>
<reference evidence="1 2" key="1">
    <citation type="submission" date="2023-03" db="EMBL/GenBank/DDBJ databases">
        <title>Genome insight into feeding habits of ladybird beetles.</title>
        <authorList>
            <person name="Li H.-S."/>
            <person name="Huang Y.-H."/>
            <person name="Pang H."/>
        </authorList>
    </citation>
    <scope>NUCLEOTIDE SEQUENCE [LARGE SCALE GENOMIC DNA]</scope>
    <source>
        <strain evidence="1">SYSU_2023b</strain>
        <tissue evidence="1">Whole body</tissue>
    </source>
</reference>
<keyword evidence="2" id="KW-1185">Reference proteome</keyword>
<evidence type="ECO:0000313" key="2">
    <source>
        <dbReference type="Proteomes" id="UP001431783"/>
    </source>
</evidence>
<dbReference type="Proteomes" id="UP001431783">
    <property type="component" value="Unassembled WGS sequence"/>
</dbReference>
<gene>
    <name evidence="1" type="ORF">WA026_004577</name>
</gene>
<accession>A0AAW1V993</accession>
<dbReference type="AlphaFoldDB" id="A0AAW1V993"/>
<protein>
    <submittedName>
        <fullName evidence="1">Uncharacterized protein</fullName>
    </submittedName>
</protein>